<accession>A0A1E1KX40</accession>
<keyword evidence="2" id="KW-1185">Reference proteome</keyword>
<sequence length="223" mass="24533">MATIISSTEVLGARLLREIAAEEGSLEDLLKDLRAASIPTPSRTGIKALDSLWKTHGGKLSITGRTLPLLHHILIHLISPCHLNGTIALLDLTGRFSPSHLLDSSSSSLPSLQKADLQHIHVFRPTKSNLKATLDSIETYMLCGEHRSHGKEWLGIIVNGGVGGDVDLGWRGWLRVEREVVPAFGEGVSVEEAWGERGRREEALNSKGWRAEDGDCEGFMWRY</sequence>
<evidence type="ECO:0000313" key="2">
    <source>
        <dbReference type="Proteomes" id="UP000178912"/>
    </source>
</evidence>
<organism evidence="1 2">
    <name type="scientific">Rhynchosporium agropyri</name>
    <dbReference type="NCBI Taxonomy" id="914238"/>
    <lineage>
        <taxon>Eukaryota</taxon>
        <taxon>Fungi</taxon>
        <taxon>Dikarya</taxon>
        <taxon>Ascomycota</taxon>
        <taxon>Pezizomycotina</taxon>
        <taxon>Leotiomycetes</taxon>
        <taxon>Helotiales</taxon>
        <taxon>Ploettnerulaceae</taxon>
        <taxon>Rhynchosporium</taxon>
    </lineage>
</organism>
<dbReference type="OrthoDB" id="3596146at2759"/>
<proteinExistence type="predicted"/>
<dbReference type="EMBL" id="FJUX01000058">
    <property type="protein sequence ID" value="CZT02799.1"/>
    <property type="molecule type" value="Genomic_DNA"/>
</dbReference>
<name>A0A1E1KX40_9HELO</name>
<dbReference type="Proteomes" id="UP000178912">
    <property type="component" value="Unassembled WGS sequence"/>
</dbReference>
<dbReference type="AlphaFoldDB" id="A0A1E1KX40"/>
<reference evidence="2" key="1">
    <citation type="submission" date="2016-03" db="EMBL/GenBank/DDBJ databases">
        <authorList>
            <person name="Guldener U."/>
        </authorList>
    </citation>
    <scope>NUCLEOTIDE SEQUENCE [LARGE SCALE GENOMIC DNA]</scope>
    <source>
        <strain evidence="2">04CH-RAC-A.6.1</strain>
    </source>
</reference>
<evidence type="ECO:0000313" key="1">
    <source>
        <dbReference type="EMBL" id="CZT02799.1"/>
    </source>
</evidence>
<gene>
    <name evidence="1" type="ORF">RAG0_09812</name>
</gene>
<protein>
    <submittedName>
        <fullName evidence="1">Uncharacterized protein</fullName>
    </submittedName>
</protein>